<dbReference type="RefSeq" id="WP_084282068.1">
    <property type="nucleotide sequence ID" value="NZ_FWXJ01000001.1"/>
</dbReference>
<sequence>MKLLRLLINKVQDVLNKPSVPMLIIGGTNDTQVHISDLELVTRSGTNPNYSWVNPKAGHLGREARGWTDPVIFEKVIIHWEVDLFKNYLVPKK</sequence>
<evidence type="ECO:0000313" key="1">
    <source>
        <dbReference type="EMBL" id="SMC30793.1"/>
    </source>
</evidence>
<dbReference type="InterPro" id="IPR029058">
    <property type="entry name" value="AB_hydrolase_fold"/>
</dbReference>
<dbReference type="Proteomes" id="UP000192708">
    <property type="component" value="Unassembled WGS sequence"/>
</dbReference>
<dbReference type="SUPFAM" id="SSF53474">
    <property type="entry name" value="alpha/beta-Hydrolases"/>
    <property type="match status" value="1"/>
</dbReference>
<dbReference type="AlphaFoldDB" id="A0A1W1Y3P9"/>
<keyword evidence="2" id="KW-1185">Reference proteome</keyword>
<name>A0A1W1Y3P9_9BURK</name>
<protein>
    <submittedName>
        <fullName evidence="1">Uncharacterized protein</fullName>
    </submittedName>
</protein>
<evidence type="ECO:0000313" key="2">
    <source>
        <dbReference type="Proteomes" id="UP000192708"/>
    </source>
</evidence>
<dbReference type="EMBL" id="FWXJ01000001">
    <property type="protein sequence ID" value="SMC30793.1"/>
    <property type="molecule type" value="Genomic_DNA"/>
</dbReference>
<accession>A0A1W1Y3P9</accession>
<dbReference type="OrthoDB" id="9812921at2"/>
<proteinExistence type="predicted"/>
<gene>
    <name evidence="1" type="ORF">SAMN06296008_101281</name>
</gene>
<organism evidence="1 2">
    <name type="scientific">Polynucleobacter kasalickyi</name>
    <dbReference type="NCBI Taxonomy" id="1938817"/>
    <lineage>
        <taxon>Bacteria</taxon>
        <taxon>Pseudomonadati</taxon>
        <taxon>Pseudomonadota</taxon>
        <taxon>Betaproteobacteria</taxon>
        <taxon>Burkholderiales</taxon>
        <taxon>Burkholderiaceae</taxon>
        <taxon>Polynucleobacter</taxon>
    </lineage>
</organism>
<reference evidence="1 2" key="1">
    <citation type="submission" date="2017-04" db="EMBL/GenBank/DDBJ databases">
        <authorList>
            <person name="Afonso C.L."/>
            <person name="Miller P.J."/>
            <person name="Scott M.A."/>
            <person name="Spackman E."/>
            <person name="Goraichik I."/>
            <person name="Dimitrov K.M."/>
            <person name="Suarez D.L."/>
            <person name="Swayne D.E."/>
        </authorList>
    </citation>
    <scope>NUCLEOTIDE SEQUENCE [LARGE SCALE GENOMIC DNA]</scope>
    <source>
        <strain evidence="1 2">VK13</strain>
    </source>
</reference>